<dbReference type="Gene3D" id="3.40.395.10">
    <property type="entry name" value="Adenoviral Proteinase, Chain A"/>
    <property type="match status" value="1"/>
</dbReference>
<feature type="domain" description="Ubiquitin-like protease family profile" evidence="4">
    <location>
        <begin position="1"/>
        <end position="146"/>
    </location>
</feature>
<dbReference type="InterPro" id="IPR003653">
    <property type="entry name" value="Peptidase_C48_C"/>
</dbReference>
<dbReference type="EMBL" id="CADEAL010002668">
    <property type="protein sequence ID" value="CAB1441530.1"/>
    <property type="molecule type" value="Genomic_DNA"/>
</dbReference>
<name>A0A9N7UXV8_PLEPL</name>
<evidence type="ECO:0000256" key="3">
    <source>
        <dbReference type="ARBA" id="ARBA00022801"/>
    </source>
</evidence>
<evidence type="ECO:0000256" key="2">
    <source>
        <dbReference type="ARBA" id="ARBA00022670"/>
    </source>
</evidence>
<dbReference type="GO" id="GO:0006508">
    <property type="term" value="P:proteolysis"/>
    <property type="evidence" value="ECO:0007669"/>
    <property type="project" value="UniProtKB-KW"/>
</dbReference>
<organism evidence="5 6">
    <name type="scientific">Pleuronectes platessa</name>
    <name type="common">European plaice</name>
    <dbReference type="NCBI Taxonomy" id="8262"/>
    <lineage>
        <taxon>Eukaryota</taxon>
        <taxon>Metazoa</taxon>
        <taxon>Chordata</taxon>
        <taxon>Craniata</taxon>
        <taxon>Vertebrata</taxon>
        <taxon>Euteleostomi</taxon>
        <taxon>Actinopterygii</taxon>
        <taxon>Neopterygii</taxon>
        <taxon>Teleostei</taxon>
        <taxon>Neoteleostei</taxon>
        <taxon>Acanthomorphata</taxon>
        <taxon>Carangaria</taxon>
        <taxon>Pleuronectiformes</taxon>
        <taxon>Pleuronectoidei</taxon>
        <taxon>Pleuronectidae</taxon>
        <taxon>Pleuronectes</taxon>
    </lineage>
</organism>
<keyword evidence="6" id="KW-1185">Reference proteome</keyword>
<dbReference type="Proteomes" id="UP001153269">
    <property type="component" value="Unassembled WGS sequence"/>
</dbReference>
<comment type="caution">
    <text evidence="5">The sequence shown here is derived from an EMBL/GenBank/DDBJ whole genome shotgun (WGS) entry which is preliminary data.</text>
</comment>
<feature type="non-terminal residue" evidence="5">
    <location>
        <position position="1"/>
    </location>
</feature>
<proteinExistence type="inferred from homology"/>
<comment type="similarity">
    <text evidence="1">Belongs to the peptidase C48 family.</text>
</comment>
<evidence type="ECO:0000313" key="6">
    <source>
        <dbReference type="Proteomes" id="UP001153269"/>
    </source>
</evidence>
<evidence type="ECO:0000313" key="5">
    <source>
        <dbReference type="EMBL" id="CAB1441530.1"/>
    </source>
</evidence>
<protein>
    <recommendedName>
        <fullName evidence="4">Ubiquitin-like protease family profile domain-containing protein</fullName>
    </recommendedName>
</protein>
<evidence type="ECO:0000259" key="4">
    <source>
        <dbReference type="PROSITE" id="PS50600"/>
    </source>
</evidence>
<accession>A0A9N7UXV8</accession>
<sequence length="182" mass="20540">VTELWGKRDTEVVVSVVPSQLGNNYVIHHSEFNTLRPHQWLVGETDFDNYKAIVSFINIGNVHWKFLYISAADSTVYVVDPARSAIEQADSDNAAKRLREYFNMRRICLGKTDWVNVKWKGGVLEHPFQRDGSSCGVIVIKMAKAVMEAFPKKAEMSFGTAPRLMADERKHLALELLEASGV</sequence>
<dbReference type="AlphaFoldDB" id="A0A9N7UXV8"/>
<reference evidence="5" key="1">
    <citation type="submission" date="2020-03" db="EMBL/GenBank/DDBJ databases">
        <authorList>
            <person name="Weist P."/>
        </authorList>
    </citation>
    <scope>NUCLEOTIDE SEQUENCE</scope>
</reference>
<gene>
    <name evidence="5" type="ORF">PLEPLA_LOCUS29293</name>
</gene>
<dbReference type="GO" id="GO:0008234">
    <property type="term" value="F:cysteine-type peptidase activity"/>
    <property type="evidence" value="ECO:0007669"/>
    <property type="project" value="InterPro"/>
</dbReference>
<dbReference type="PROSITE" id="PS50600">
    <property type="entry name" value="ULP_PROTEASE"/>
    <property type="match status" value="1"/>
</dbReference>
<dbReference type="SUPFAM" id="SSF54001">
    <property type="entry name" value="Cysteine proteinases"/>
    <property type="match status" value="1"/>
</dbReference>
<dbReference type="Pfam" id="PF02902">
    <property type="entry name" value="Peptidase_C48"/>
    <property type="match status" value="1"/>
</dbReference>
<keyword evidence="3" id="KW-0378">Hydrolase</keyword>
<keyword evidence="2" id="KW-0645">Protease</keyword>
<dbReference type="InterPro" id="IPR038765">
    <property type="entry name" value="Papain-like_cys_pep_sf"/>
</dbReference>
<evidence type="ECO:0000256" key="1">
    <source>
        <dbReference type="ARBA" id="ARBA00005234"/>
    </source>
</evidence>